<evidence type="ECO:0000313" key="2">
    <source>
        <dbReference type="EMBL" id="KRM03902.1"/>
    </source>
</evidence>
<protein>
    <submittedName>
        <fullName evidence="2">Uncharacterized protein</fullName>
    </submittedName>
</protein>
<dbReference type="OrthoDB" id="2329755at2"/>
<feature type="region of interest" description="Disordered" evidence="1">
    <location>
        <begin position="35"/>
        <end position="137"/>
    </location>
</feature>
<evidence type="ECO:0000256" key="1">
    <source>
        <dbReference type="SAM" id="MobiDB-lite"/>
    </source>
</evidence>
<proteinExistence type="predicted"/>
<accession>A0A0R1VEC4</accession>
<gene>
    <name evidence="2" type="ORF">FC59_GL001077</name>
</gene>
<feature type="compositionally biased region" description="Polar residues" evidence="1">
    <location>
        <begin position="113"/>
        <end position="136"/>
    </location>
</feature>
<comment type="caution">
    <text evidence="2">The sequence shown here is derived from an EMBL/GenBank/DDBJ whole genome shotgun (WGS) entry which is preliminary data.</text>
</comment>
<reference evidence="2 3" key="1">
    <citation type="journal article" date="2015" name="Genome Announc.">
        <title>Expanding the biotechnology potential of lactobacilli through comparative genomics of 213 strains and associated genera.</title>
        <authorList>
            <person name="Sun Z."/>
            <person name="Harris H.M."/>
            <person name="McCann A."/>
            <person name="Guo C."/>
            <person name="Argimon S."/>
            <person name="Zhang W."/>
            <person name="Yang X."/>
            <person name="Jeffery I.B."/>
            <person name="Cooney J.C."/>
            <person name="Kagawa T.F."/>
            <person name="Liu W."/>
            <person name="Song Y."/>
            <person name="Salvetti E."/>
            <person name="Wrobel A."/>
            <person name="Rasinkangas P."/>
            <person name="Parkhill J."/>
            <person name="Rea M.C."/>
            <person name="O'Sullivan O."/>
            <person name="Ritari J."/>
            <person name="Douillard F.P."/>
            <person name="Paul Ross R."/>
            <person name="Yang R."/>
            <person name="Briner A.E."/>
            <person name="Felis G.E."/>
            <person name="de Vos W.M."/>
            <person name="Barrangou R."/>
            <person name="Klaenhammer T.R."/>
            <person name="Caufield P.W."/>
            <person name="Cui Y."/>
            <person name="Zhang H."/>
            <person name="O'Toole P.W."/>
        </authorList>
    </citation>
    <scope>NUCLEOTIDE SEQUENCE [LARGE SCALE GENOMIC DNA]</scope>
    <source>
        <strain evidence="2 3">DSM 16761</strain>
    </source>
</reference>
<organism evidence="2 3">
    <name type="scientific">Lactobacillus kitasatonis DSM 16761 = JCM 1039</name>
    <dbReference type="NCBI Taxonomy" id="1423767"/>
    <lineage>
        <taxon>Bacteria</taxon>
        <taxon>Bacillati</taxon>
        <taxon>Bacillota</taxon>
        <taxon>Bacilli</taxon>
        <taxon>Lactobacillales</taxon>
        <taxon>Lactobacillaceae</taxon>
        <taxon>Lactobacillus</taxon>
    </lineage>
</organism>
<sequence length="151" mass="15876">METASVLLGTGLMMGINARPVKAKNGVDEVEIVLDDANNQLPSNEGNVEDPTNGGKDLSLNDLNPSGNETDPVEDTSDNDGTIDDDTNPSDEDVKSDTTLDEDSSVVGDMSDTENSSNDASNSLDGTNQPVQTTISDSKKLALLQLLLKAH</sequence>
<dbReference type="AlphaFoldDB" id="A0A0R1VEC4"/>
<dbReference type="Proteomes" id="UP000051307">
    <property type="component" value="Unassembled WGS sequence"/>
</dbReference>
<feature type="compositionally biased region" description="Acidic residues" evidence="1">
    <location>
        <begin position="71"/>
        <end position="91"/>
    </location>
</feature>
<dbReference type="EMBL" id="AZFU01000025">
    <property type="protein sequence ID" value="KRM03902.1"/>
    <property type="molecule type" value="Genomic_DNA"/>
</dbReference>
<feature type="compositionally biased region" description="Polar residues" evidence="1">
    <location>
        <begin position="37"/>
        <end position="46"/>
    </location>
</feature>
<name>A0A0R1VEC4_9LACO</name>
<evidence type="ECO:0000313" key="3">
    <source>
        <dbReference type="Proteomes" id="UP000051307"/>
    </source>
</evidence>
<dbReference type="PATRIC" id="fig|1423767.3.peg.1114"/>